<evidence type="ECO:0000313" key="3">
    <source>
        <dbReference type="RefSeq" id="XP_018853693.1"/>
    </source>
</evidence>
<name>A0A2I4HC10_JUGRE</name>
<dbReference type="PANTHER" id="PTHR31374:SF388">
    <property type="entry name" value="AUXIN-RESPONSIVE PROTEIN SAUR36"/>
    <property type="match status" value="1"/>
</dbReference>
<protein>
    <submittedName>
        <fullName evidence="3">Auxin-responsive protein SAUR36-like</fullName>
    </submittedName>
</protein>
<comment type="similarity">
    <text evidence="1">Belongs to the ARG7 family.</text>
</comment>
<dbReference type="GeneID" id="109015678"/>
<reference evidence="3" key="1">
    <citation type="submission" date="2025-08" db="UniProtKB">
        <authorList>
            <consortium name="RefSeq"/>
        </authorList>
    </citation>
    <scope>IDENTIFICATION</scope>
    <source>
        <tissue evidence="3">Leaves</tissue>
    </source>
</reference>
<dbReference type="OrthoDB" id="1026046at2759"/>
<dbReference type="KEGG" id="jre:109015678"/>
<sequence length="173" mass="19729">MRKFRGFKLGKHLVQASKWIVHKSRIRPKYHRLNPPPPPATSSKPKLKHISKLITWGRRLTCGAKTLCCSRPGSSYIPVGLDPVQEKEVTVPKGHLAVYVGQEDGDFRRVLVPVIYFNHPLFGELLREAEEEYGFQHEGGITIPCRMAEFERVQTRIAAGCGGARRLTWKRHH</sequence>
<dbReference type="Pfam" id="PF02519">
    <property type="entry name" value="Auxin_inducible"/>
    <property type="match status" value="1"/>
</dbReference>
<dbReference type="RefSeq" id="XP_018853693.1">
    <property type="nucleotide sequence ID" value="XM_018998148.2"/>
</dbReference>
<organism evidence="2 3">
    <name type="scientific">Juglans regia</name>
    <name type="common">English walnut</name>
    <dbReference type="NCBI Taxonomy" id="51240"/>
    <lineage>
        <taxon>Eukaryota</taxon>
        <taxon>Viridiplantae</taxon>
        <taxon>Streptophyta</taxon>
        <taxon>Embryophyta</taxon>
        <taxon>Tracheophyta</taxon>
        <taxon>Spermatophyta</taxon>
        <taxon>Magnoliopsida</taxon>
        <taxon>eudicotyledons</taxon>
        <taxon>Gunneridae</taxon>
        <taxon>Pentapetalae</taxon>
        <taxon>rosids</taxon>
        <taxon>fabids</taxon>
        <taxon>Fagales</taxon>
        <taxon>Juglandaceae</taxon>
        <taxon>Juglans</taxon>
    </lineage>
</organism>
<proteinExistence type="inferred from homology"/>
<keyword evidence="2" id="KW-1185">Reference proteome</keyword>
<evidence type="ECO:0000313" key="2">
    <source>
        <dbReference type="Proteomes" id="UP000235220"/>
    </source>
</evidence>
<dbReference type="InterPro" id="IPR003676">
    <property type="entry name" value="SAUR_fam"/>
</dbReference>
<dbReference type="STRING" id="51240.A0A2I4HC10"/>
<evidence type="ECO:0000256" key="1">
    <source>
        <dbReference type="ARBA" id="ARBA00006974"/>
    </source>
</evidence>
<dbReference type="InParanoid" id="A0A2I4HC10"/>
<dbReference type="PANTHER" id="PTHR31374">
    <property type="entry name" value="AUXIN-INDUCED PROTEIN-LIKE-RELATED"/>
    <property type="match status" value="1"/>
</dbReference>
<dbReference type="FunCoup" id="A0A2I4HC10">
    <property type="interactions" value="1349"/>
</dbReference>
<accession>A0A2I4HC10</accession>
<gene>
    <name evidence="3" type="primary">LOC109015678</name>
</gene>
<dbReference type="Proteomes" id="UP000235220">
    <property type="component" value="Chromosome 14"/>
</dbReference>
<dbReference type="AlphaFoldDB" id="A0A2I4HC10"/>
<dbReference type="GO" id="GO:0009733">
    <property type="term" value="P:response to auxin"/>
    <property type="evidence" value="ECO:0007669"/>
    <property type="project" value="InterPro"/>
</dbReference>